<keyword evidence="6" id="KW-1185">Reference proteome</keyword>
<organism evidence="5 6">
    <name type="scientific">Psychroflexus planctonicus</name>
    <dbReference type="NCBI Taxonomy" id="1526575"/>
    <lineage>
        <taxon>Bacteria</taxon>
        <taxon>Pseudomonadati</taxon>
        <taxon>Bacteroidota</taxon>
        <taxon>Flavobacteriia</taxon>
        <taxon>Flavobacteriales</taxon>
        <taxon>Flavobacteriaceae</taxon>
        <taxon>Psychroflexus</taxon>
    </lineage>
</organism>
<feature type="domain" description="SD-repeat containing protein B" evidence="4">
    <location>
        <begin position="136"/>
        <end position="184"/>
    </location>
</feature>
<dbReference type="PANTHER" id="PTHR23303">
    <property type="entry name" value="CARBOXYPEPTIDASE REGULATORY REGION-CONTAINING"/>
    <property type="match status" value="1"/>
</dbReference>
<evidence type="ECO:0000313" key="5">
    <source>
        <dbReference type="EMBL" id="GGE23446.1"/>
    </source>
</evidence>
<dbReference type="EMBL" id="BMGM01000001">
    <property type="protein sequence ID" value="GGE23446.1"/>
    <property type="molecule type" value="Genomic_DNA"/>
</dbReference>
<sequence>MGFQAGSFAQSPLDNFLETLSSNAVIEGRVYLDTNGNGTQDNNENGIENVTMLIINNNNTGQFATTNADGDWSITVIPGLTQVFAATNSLPNGVIQTEGTNPTILNVPDVSDEPDAEPIDIGSYGFFLVGNLQGNLYLDVNGNGTQDDGESGIEDVEIFLTDQFGNVQTVLTNEVGEWEFQIGAGEVISEINQNHPNFPTGAFQTEGTDPTTTIIEPGETVFSEDDGFFEAGIIEGTLYLDSNGNGTQDAGEPGIANVEVEVETSLNTTITLTTDTDGNWSVMTAVGDTNVSIDETQENFPIGSTQTEGTNPTNYTIEIGQVYQQVDGFYESGNIQGRVYLDENANGTQDNGETGIPNIPVDILKSTGETETVISDTEGDWSLEVPIGETVSTIDTSSPEFPNLFIQTEGTNPTTSNILTNESISEFDGFAEAAEISGTVYEDADGNGNQEAGETGLQGIEVSIEDQFGNVQVVTTNPDGIWSVLVLAGNVTVEIDENQPNFPDNAILTEGSNPFSTLTVGGETYTANYGYFILEDDTAEINGNLYLDINGNGNQDANEPGIPDVEIEIIDATNATNITETDENGNFTAIVTGGPTGVITYTINENDPDFPIGAIQTEGTNPTSVVVSEGISNFVGDNGYFVPDQNTDASLDASVYEDANGNGTQDNGETGIPNTDVIITDSFGNSQTVVTDANGNFTATVTAGNVTYEIDENDTDFPTGAIQTEGTNPTTIFAQPNQNNFGGNNGYFVPDQNSTGTLDAHLYFDENGDGIQQATEADMPNVDVEITDVFGNSQTLQTNANGDFSANVVAGNVTYNINENDPDFPTGAIQTEGTNPTTVFINPDQTTFGGNNGFFSPDLELEATLSAHLYIDENGNATQQASEPNLPNVEVTITDSFGNEQTVNTDANGDFSATVVAGSVTYQINEDDPDFPVAAIQTEGTNPTTLFIVPNTDAFGGNNGFFVPDSNEQGNLTAHLYFDENGDGTQQATEPNMPNVEVEITDVFGNSQILETDENGDFTTTVIAGNVTYEIDVNDLDFPIGAIQTEGTNPTLVFITPDSNTFGGNNGFFDFSDSEDEGAVTGLVYLDENGNGTQDSSEPGIANIEVIIQLANGNTLSVFTGLNGVFSALVEEGFVEITINEDDPNFPEQAVQTEGINPNNVVVSAGNTTDSGSYGYFVPDENITTNIFTHLYIDEDGNGTQDAGEPDLANIDVLFTDAFGNNLTVSTDANGNAEANLSAGNIEILVDEDDPDFPVDAIQTEGTNPTNIIALASQNNFGGENGFFVPDDNGGEDQTILSAHLYLDQNGNGTQDLTEPDLENVSVEVIDNAGAIQNIQTNANGDFSVIVAVGSVTYTIDEDDPNLPNNAVQTEGTNPTTLTAIADQNNFGGNNGFFEPDENITTSLVLNIYLDENGNGTQDGTEPNLVDVSVTLTDALGNETQLNTNANGIINAIIPPGQTTYLIDENDPNIPENAIQTEGTNPTTIIALTEIENQGGSNGFFVPNDNEDQTIFSTHVYFDENGNGTQDNNEPDLPNVDISILEASGNQFTLTTNANGNISTQVEAGEITYTIDEESPGIPEDAFQTEGTNPTTLTAELNQNNFGGNNGYFVPQPSGGTAFIITHLYFDINGDGNQDADEPNMVDVEVFVTDPNQTISLSSDGNGNIITQVTAGEITVEINELDPDFPTGAIQTEGTNPTTVNVNQGSTFYIGDNGFFVPDDDDITTLVGHLYLDDNANGTQDNNEADLPNIDVIITDSDGNEQTVSTNPNGDFVANVSPGNLIYLIDEDDPDFPANAIQTEGTNPTNVNAIEGEENFGGNNGYFTEEPSEGNAIIITHLYYDDDGNGNQDNIEADMTDVEVFVTDANGTQSFISDDNGNIIAEVSSGEITIDINQLDPNFPTGAVQTEGTNPTTVNVNEGTTLYVGDNGFFFVEDVNTSIFGHIYLDENSNGTQDNNEPDLANINVIVNDSAGNEQTIITNPNGDFIANVEPGEVTYLIDESSPAFPAGAVQTEGTNPTTVTALEADNTFGGNNGYFLPTNEIDAAVFGHLYEDLNNNGTQDADDPNLVDVEVEIIDQTGTIYTLFSDNNGDFDTELASGLATITINENDPNFPQGAIQTEGTNPTSILLPVDENTDAGNFGFYSDDDDGGGGEDDDGIDIFNAVSPNGDGNNEFLRIEGLQEFPDNNVKIYDRSGVKVFDTNRYGFNGNVFRGISEGRISVQKNKRLPTGTYFYLLEYEDENGEQKRKQGYLYLN</sequence>
<comment type="subcellular location">
    <subcellularLocation>
        <location evidence="1">Secreted</location>
    </subcellularLocation>
</comment>
<evidence type="ECO:0000313" key="6">
    <source>
        <dbReference type="Proteomes" id="UP000599179"/>
    </source>
</evidence>
<dbReference type="PANTHER" id="PTHR23303:SF15">
    <property type="entry name" value="COLOSSIN-A"/>
    <property type="match status" value="1"/>
</dbReference>
<feature type="domain" description="SD-repeat containing protein B" evidence="4">
    <location>
        <begin position="238"/>
        <end position="293"/>
    </location>
</feature>
<proteinExistence type="predicted"/>
<evidence type="ECO:0000256" key="1">
    <source>
        <dbReference type="ARBA" id="ARBA00004613"/>
    </source>
</evidence>
<feature type="domain" description="SD-repeat containing protein B" evidence="4">
    <location>
        <begin position="652"/>
        <end position="713"/>
    </location>
</feature>
<accession>A0ABQ1SB61</accession>
<evidence type="ECO:0000259" key="4">
    <source>
        <dbReference type="Pfam" id="PF17210"/>
    </source>
</evidence>
<dbReference type="Pfam" id="PF17210">
    <property type="entry name" value="SdrD_B"/>
    <property type="match status" value="3"/>
</dbReference>
<dbReference type="Pfam" id="PF13585">
    <property type="entry name" value="CHU_C"/>
    <property type="match status" value="1"/>
</dbReference>
<dbReference type="SUPFAM" id="SSF117074">
    <property type="entry name" value="Hypothetical protein PA1324"/>
    <property type="match status" value="4"/>
</dbReference>
<dbReference type="Proteomes" id="UP000599179">
    <property type="component" value="Unassembled WGS sequence"/>
</dbReference>
<evidence type="ECO:0000256" key="2">
    <source>
        <dbReference type="ARBA" id="ARBA00022525"/>
    </source>
</evidence>
<keyword evidence="2" id="KW-0964">Secreted</keyword>
<reference evidence="6" key="1">
    <citation type="journal article" date="2019" name="Int. J. Syst. Evol. Microbiol.">
        <title>The Global Catalogue of Microorganisms (GCM) 10K type strain sequencing project: providing services to taxonomists for standard genome sequencing and annotation.</title>
        <authorList>
            <consortium name="The Broad Institute Genomics Platform"/>
            <consortium name="The Broad Institute Genome Sequencing Center for Infectious Disease"/>
            <person name="Wu L."/>
            <person name="Ma J."/>
        </authorList>
    </citation>
    <scope>NUCLEOTIDE SEQUENCE [LARGE SCALE GENOMIC DNA]</scope>
    <source>
        <strain evidence="6">CGMCC 1.12931</strain>
    </source>
</reference>
<evidence type="ECO:0000256" key="3">
    <source>
        <dbReference type="ARBA" id="ARBA00022729"/>
    </source>
</evidence>
<comment type="caution">
    <text evidence="5">The sequence shown here is derived from an EMBL/GenBank/DDBJ whole genome shotgun (WGS) entry which is preliminary data.</text>
</comment>
<gene>
    <name evidence="5" type="ORF">GCM10010832_00150</name>
</gene>
<protein>
    <recommendedName>
        <fullName evidence="4">SD-repeat containing protein B domain-containing protein</fullName>
    </recommendedName>
</protein>
<dbReference type="InterPro" id="IPR033764">
    <property type="entry name" value="Sdr_B"/>
</dbReference>
<name>A0ABQ1SB61_9FLAO</name>
<dbReference type="InterPro" id="IPR013783">
    <property type="entry name" value="Ig-like_fold"/>
</dbReference>
<keyword evidence="3" id="KW-0732">Signal</keyword>
<dbReference type="InterPro" id="IPR051417">
    <property type="entry name" value="SDr/BOS_complex"/>
</dbReference>
<dbReference type="Gene3D" id="2.60.40.10">
    <property type="entry name" value="Immunoglobulins"/>
    <property type="match status" value="16"/>
</dbReference>